<evidence type="ECO:0000313" key="2">
    <source>
        <dbReference type="EMBL" id="MDR6867947.1"/>
    </source>
</evidence>
<dbReference type="InterPro" id="IPR025164">
    <property type="entry name" value="Toastrack_DUF4097"/>
</dbReference>
<reference evidence="2 3" key="1">
    <citation type="submission" date="2023-07" db="EMBL/GenBank/DDBJ databases">
        <title>Sorghum-associated microbial communities from plants grown in Nebraska, USA.</title>
        <authorList>
            <person name="Schachtman D."/>
        </authorList>
    </citation>
    <scope>NUCLEOTIDE SEQUENCE [LARGE SCALE GENOMIC DNA]</scope>
    <source>
        <strain evidence="2 3">2980</strain>
    </source>
</reference>
<feature type="domain" description="DUF4097" evidence="1">
    <location>
        <begin position="51"/>
        <end position="258"/>
    </location>
</feature>
<keyword evidence="3" id="KW-1185">Reference proteome</keyword>
<sequence>MSRGRGITIAAAIVGGLALLGTGGGAAFAATGQFVDGATGHGTALDGAGLKDLDLESGGADVEVRFGDVDKATLEVTGSDRGRWEMRRDDDTLVVRGPEPAFGWWISGWFHNEVTVTLTLPTRLDGKLDAELDVASGSLSARGDFRELDLGLGAGSLAVDGSAQSVKASINAGRADLTLSDVRTAELSASAGRLEAGFSGRQPDDLVLEMSAGSMDVTVPRGTYSVQDQVSAGSFDNQLETASASSHTVSVTVSAGSLSLRPGS</sequence>
<dbReference type="Pfam" id="PF13349">
    <property type="entry name" value="DUF4097"/>
    <property type="match status" value="1"/>
</dbReference>
<protein>
    <recommendedName>
        <fullName evidence="1">DUF4097 domain-containing protein</fullName>
    </recommendedName>
</protein>
<name>A0ABU1SEF2_9MICO</name>
<organism evidence="2 3">
    <name type="scientific">Microbacterium resistens</name>
    <dbReference type="NCBI Taxonomy" id="156977"/>
    <lineage>
        <taxon>Bacteria</taxon>
        <taxon>Bacillati</taxon>
        <taxon>Actinomycetota</taxon>
        <taxon>Actinomycetes</taxon>
        <taxon>Micrococcales</taxon>
        <taxon>Microbacteriaceae</taxon>
        <taxon>Microbacterium</taxon>
    </lineage>
</organism>
<dbReference type="Gene3D" id="2.160.20.120">
    <property type="match status" value="1"/>
</dbReference>
<gene>
    <name evidence="2" type="ORF">J2Y69_002555</name>
</gene>
<dbReference type="Proteomes" id="UP001259347">
    <property type="component" value="Unassembled WGS sequence"/>
</dbReference>
<comment type="caution">
    <text evidence="2">The sequence shown here is derived from an EMBL/GenBank/DDBJ whole genome shotgun (WGS) entry which is preliminary data.</text>
</comment>
<evidence type="ECO:0000259" key="1">
    <source>
        <dbReference type="Pfam" id="PF13349"/>
    </source>
</evidence>
<dbReference type="EMBL" id="JAVDUM010000011">
    <property type="protein sequence ID" value="MDR6867947.1"/>
    <property type="molecule type" value="Genomic_DNA"/>
</dbReference>
<accession>A0ABU1SEF2</accession>
<evidence type="ECO:0000313" key="3">
    <source>
        <dbReference type="Proteomes" id="UP001259347"/>
    </source>
</evidence>
<dbReference type="RefSeq" id="WP_310021274.1">
    <property type="nucleotide sequence ID" value="NZ_JAVDUM010000011.1"/>
</dbReference>
<proteinExistence type="predicted"/>